<protein>
    <submittedName>
        <fullName evidence="7">RadC family protein</fullName>
    </submittedName>
</protein>
<comment type="caution">
    <text evidence="7">The sequence shown here is derived from an EMBL/GenBank/DDBJ whole genome shotgun (WGS) entry which is preliminary data.</text>
</comment>
<feature type="domain" description="MPN" evidence="6">
    <location>
        <begin position="41"/>
        <end position="166"/>
    </location>
</feature>
<dbReference type="InterPro" id="IPR037518">
    <property type="entry name" value="MPN"/>
</dbReference>
<dbReference type="Gene3D" id="3.40.140.10">
    <property type="entry name" value="Cytidine Deaminase, domain 2"/>
    <property type="match status" value="1"/>
</dbReference>
<evidence type="ECO:0000259" key="6">
    <source>
        <dbReference type="PROSITE" id="PS50249"/>
    </source>
</evidence>
<dbReference type="RefSeq" id="WP_377575869.1">
    <property type="nucleotide sequence ID" value="NZ_JBHTKA010000001.1"/>
</dbReference>
<accession>A0ABW3JY17</accession>
<evidence type="ECO:0000256" key="4">
    <source>
        <dbReference type="ARBA" id="ARBA00022833"/>
    </source>
</evidence>
<dbReference type="PANTHER" id="PTHR30471:SF3">
    <property type="entry name" value="UPF0758 PROTEIN YEES-RELATED"/>
    <property type="match status" value="1"/>
</dbReference>
<organism evidence="7 8">
    <name type="scientific">Ohtaekwangia kribbensis</name>
    <dbReference type="NCBI Taxonomy" id="688913"/>
    <lineage>
        <taxon>Bacteria</taxon>
        <taxon>Pseudomonadati</taxon>
        <taxon>Bacteroidota</taxon>
        <taxon>Cytophagia</taxon>
        <taxon>Cytophagales</taxon>
        <taxon>Fulvivirgaceae</taxon>
        <taxon>Ohtaekwangia</taxon>
    </lineage>
</organism>
<keyword evidence="3" id="KW-0378">Hydrolase</keyword>
<dbReference type="PROSITE" id="PS50249">
    <property type="entry name" value="MPN"/>
    <property type="match status" value="1"/>
</dbReference>
<dbReference type="EMBL" id="JBHTKA010000001">
    <property type="protein sequence ID" value="MFD0998714.1"/>
    <property type="molecule type" value="Genomic_DNA"/>
</dbReference>
<proteinExistence type="predicted"/>
<evidence type="ECO:0000256" key="3">
    <source>
        <dbReference type="ARBA" id="ARBA00022801"/>
    </source>
</evidence>
<dbReference type="CDD" id="cd08071">
    <property type="entry name" value="MPN_DUF2466"/>
    <property type="match status" value="1"/>
</dbReference>
<evidence type="ECO:0000313" key="7">
    <source>
        <dbReference type="EMBL" id="MFD0998714.1"/>
    </source>
</evidence>
<gene>
    <name evidence="7" type="ORF">ACFQ21_05320</name>
</gene>
<sequence>MSASSVRKKMGSSKSDDNIKSKEIPEISISYNTNGKVHPGALTSSRSTYDFLKTVYPSGGIELQERFIVLYLNRANKILGYYNHAIGGITGVTTDVRLIYATALASASSGIIISHNHPSGNLQPSQADIDLTRKVKEAGRLLDITLLDHLILTINGYYSFADEGRI</sequence>
<dbReference type="InterPro" id="IPR020891">
    <property type="entry name" value="UPF0758_CS"/>
</dbReference>
<keyword evidence="2" id="KW-0479">Metal-binding</keyword>
<dbReference type="Proteomes" id="UP001597112">
    <property type="component" value="Unassembled WGS sequence"/>
</dbReference>
<dbReference type="InterPro" id="IPR025657">
    <property type="entry name" value="RadC_JAB"/>
</dbReference>
<evidence type="ECO:0000256" key="1">
    <source>
        <dbReference type="ARBA" id="ARBA00022670"/>
    </source>
</evidence>
<keyword evidence="5" id="KW-0482">Metalloprotease</keyword>
<dbReference type="PROSITE" id="PS01302">
    <property type="entry name" value="UPF0758"/>
    <property type="match status" value="1"/>
</dbReference>
<keyword evidence="1" id="KW-0645">Protease</keyword>
<dbReference type="InterPro" id="IPR001405">
    <property type="entry name" value="UPF0758"/>
</dbReference>
<name>A0ABW3JY17_9BACT</name>
<dbReference type="Pfam" id="PF04002">
    <property type="entry name" value="RadC"/>
    <property type="match status" value="1"/>
</dbReference>
<keyword evidence="4" id="KW-0862">Zinc</keyword>
<evidence type="ECO:0000256" key="5">
    <source>
        <dbReference type="ARBA" id="ARBA00023049"/>
    </source>
</evidence>
<reference evidence="8" key="1">
    <citation type="journal article" date="2019" name="Int. J. Syst. Evol. Microbiol.">
        <title>The Global Catalogue of Microorganisms (GCM) 10K type strain sequencing project: providing services to taxonomists for standard genome sequencing and annotation.</title>
        <authorList>
            <consortium name="The Broad Institute Genomics Platform"/>
            <consortium name="The Broad Institute Genome Sequencing Center for Infectious Disease"/>
            <person name="Wu L."/>
            <person name="Ma J."/>
        </authorList>
    </citation>
    <scope>NUCLEOTIDE SEQUENCE [LARGE SCALE GENOMIC DNA]</scope>
    <source>
        <strain evidence="8">CCUG 58938</strain>
    </source>
</reference>
<evidence type="ECO:0000256" key="2">
    <source>
        <dbReference type="ARBA" id="ARBA00022723"/>
    </source>
</evidence>
<dbReference type="PANTHER" id="PTHR30471">
    <property type="entry name" value="DNA REPAIR PROTEIN RADC"/>
    <property type="match status" value="1"/>
</dbReference>
<evidence type="ECO:0000313" key="8">
    <source>
        <dbReference type="Proteomes" id="UP001597112"/>
    </source>
</evidence>
<keyword evidence="8" id="KW-1185">Reference proteome</keyword>